<gene>
    <name evidence="1" type="ORF">Aory04_000536000</name>
</gene>
<protein>
    <submittedName>
        <fullName evidence="1">Unnamed protein product</fullName>
    </submittedName>
</protein>
<dbReference type="SUPFAM" id="SSF47473">
    <property type="entry name" value="EF-hand"/>
    <property type="match status" value="1"/>
</dbReference>
<dbReference type="EMBL" id="BSYA01000052">
    <property type="protein sequence ID" value="GMG29046.1"/>
    <property type="molecule type" value="Genomic_DNA"/>
</dbReference>
<dbReference type="InterPro" id="IPR011992">
    <property type="entry name" value="EF-hand-dom_pair"/>
</dbReference>
<reference evidence="1" key="1">
    <citation type="submission" date="2023-04" db="EMBL/GenBank/DDBJ databases">
        <title>Aspergillus oryzae NBRC 4228.</title>
        <authorList>
            <person name="Ichikawa N."/>
            <person name="Sato H."/>
            <person name="Tonouchi N."/>
        </authorList>
    </citation>
    <scope>NUCLEOTIDE SEQUENCE</scope>
    <source>
        <strain evidence="1">NBRC 4228</strain>
    </source>
</reference>
<sequence length="82" mass="9261">MYDDVPLDFAYRAHPAAHVHGFEMSDDEAKEWIEELDGNHDGKVSFSGMLPLESPPVLELACLYSLSWTEFLTAFGELKSKQ</sequence>
<dbReference type="Proteomes" id="UP001165205">
    <property type="component" value="Unassembled WGS sequence"/>
</dbReference>
<comment type="caution">
    <text evidence="1">The sequence shown here is derived from an EMBL/GenBank/DDBJ whole genome shotgun (WGS) entry which is preliminary data.</text>
</comment>
<accession>A0AAN4YJV0</accession>
<dbReference type="Gene3D" id="1.10.238.10">
    <property type="entry name" value="EF-hand"/>
    <property type="match status" value="1"/>
</dbReference>
<evidence type="ECO:0000313" key="2">
    <source>
        <dbReference type="Proteomes" id="UP001165205"/>
    </source>
</evidence>
<organism evidence="1 2">
    <name type="scientific">Aspergillus oryzae</name>
    <name type="common">Yellow koji mold</name>
    <dbReference type="NCBI Taxonomy" id="5062"/>
    <lineage>
        <taxon>Eukaryota</taxon>
        <taxon>Fungi</taxon>
        <taxon>Dikarya</taxon>
        <taxon>Ascomycota</taxon>
        <taxon>Pezizomycotina</taxon>
        <taxon>Eurotiomycetes</taxon>
        <taxon>Eurotiomycetidae</taxon>
        <taxon>Eurotiales</taxon>
        <taxon>Aspergillaceae</taxon>
        <taxon>Aspergillus</taxon>
        <taxon>Aspergillus subgen. Circumdati</taxon>
    </lineage>
</organism>
<name>A0AAN4YJV0_ASPOZ</name>
<evidence type="ECO:0000313" key="1">
    <source>
        <dbReference type="EMBL" id="GMG29046.1"/>
    </source>
</evidence>
<dbReference type="AlphaFoldDB" id="A0AAN4YJV0"/>
<proteinExistence type="predicted"/>